<dbReference type="OrthoDB" id="6258030at2759"/>
<proteinExistence type="predicted"/>
<name>A0A3P7MUU5_DIBLA</name>
<keyword evidence="2" id="KW-1185">Reference proteome</keyword>
<dbReference type="AlphaFoldDB" id="A0A3P7MUU5"/>
<feature type="non-terminal residue" evidence="1">
    <location>
        <position position="91"/>
    </location>
</feature>
<evidence type="ECO:0000313" key="1">
    <source>
        <dbReference type="EMBL" id="VDN26328.1"/>
    </source>
</evidence>
<gene>
    <name evidence="1" type="ORF">DILT_LOCUS14786</name>
</gene>
<organism evidence="1 2">
    <name type="scientific">Dibothriocephalus latus</name>
    <name type="common">Fish tapeworm</name>
    <name type="synonym">Diphyllobothrium latum</name>
    <dbReference type="NCBI Taxonomy" id="60516"/>
    <lineage>
        <taxon>Eukaryota</taxon>
        <taxon>Metazoa</taxon>
        <taxon>Spiralia</taxon>
        <taxon>Lophotrochozoa</taxon>
        <taxon>Platyhelminthes</taxon>
        <taxon>Cestoda</taxon>
        <taxon>Eucestoda</taxon>
        <taxon>Diphyllobothriidea</taxon>
        <taxon>Diphyllobothriidae</taxon>
        <taxon>Dibothriocephalus</taxon>
    </lineage>
</organism>
<accession>A0A3P7MUU5</accession>
<evidence type="ECO:0000313" key="2">
    <source>
        <dbReference type="Proteomes" id="UP000281553"/>
    </source>
</evidence>
<sequence length="91" mass="10576">MKDPIAKEQQSNVIYRIPCADFYCAYVGHMGRLLGTRIKEHKLAVLRKDLLSLVFAHAIECCHRFNWDDTEIVSMANTKPAREFLEAWYST</sequence>
<dbReference type="EMBL" id="UYRU01075842">
    <property type="protein sequence ID" value="VDN26328.1"/>
    <property type="molecule type" value="Genomic_DNA"/>
</dbReference>
<protein>
    <submittedName>
        <fullName evidence="1">Uncharacterized protein</fullName>
    </submittedName>
</protein>
<dbReference type="Proteomes" id="UP000281553">
    <property type="component" value="Unassembled WGS sequence"/>
</dbReference>
<reference evidence="1 2" key="1">
    <citation type="submission" date="2018-11" db="EMBL/GenBank/DDBJ databases">
        <authorList>
            <consortium name="Pathogen Informatics"/>
        </authorList>
    </citation>
    <scope>NUCLEOTIDE SEQUENCE [LARGE SCALE GENOMIC DNA]</scope>
</reference>